<keyword evidence="5 8" id="KW-0238">DNA-binding</keyword>
<accession>A0AAV8HZN4</accession>
<keyword evidence="2" id="KW-0479">Metal-binding</keyword>
<dbReference type="PANTHER" id="PTHR47165:SF4">
    <property type="entry name" value="OS03G0429900 PROTEIN"/>
    <property type="match status" value="1"/>
</dbReference>
<evidence type="ECO:0000259" key="7">
    <source>
        <dbReference type="Pfam" id="PF08646"/>
    </source>
</evidence>
<dbReference type="InterPro" id="IPR047192">
    <property type="entry name" value="Euk_RPA1_DBD_C"/>
</dbReference>
<comment type="caution">
    <text evidence="8">The sequence shown here is derived from an EMBL/GenBank/DDBJ whole genome shotgun (WGS) entry which is preliminary data.</text>
</comment>
<evidence type="ECO:0000256" key="5">
    <source>
        <dbReference type="ARBA" id="ARBA00023125"/>
    </source>
</evidence>
<feature type="domain" description="Replication factor A C-terminal" evidence="7">
    <location>
        <begin position="262"/>
        <end position="395"/>
    </location>
</feature>
<gene>
    <name evidence="8" type="ORF">LUZ62_033594</name>
</gene>
<dbReference type="AlphaFoldDB" id="A0AAV8HZN4"/>
<sequence>MATPLPMIETTNSPVPVLALTPTTDTENVKIHGRPVRIWQAADARFGRVYNMAFLFIDHTGGKIQGLIPVPEYQRQSAVFREDNLCEITRFTLEGSTIDYQVVKHPHILSLTRETVVTVLQPGLYDIPRTHFDFISFREIGVSITHLKAVMDVIGRIVGFSDVVLTTGSQPSRVRGMYLADNEGRTVELALWGNYADQFDVLELFEQSKQCPIIIAINNAQIKYWRAQTYNIHVVAPHRADPIKVTMAQLMGLYLDNYNENYYQCAGVIMSINNRFDWYYESCPDCRRKLNRKGGLLWCDHCNTRRANSIPWYKIRVQAVDHTGDAQFVLFGNLGEQAVGMPAQAIVALQQQDRKKTPAPLMDIIGKKFLFTFAGKQRVPYQQNRIYTVVELAPVPPELLELLPQPILHIEAAPVFASESSMQSTEGKPHTPPHQSIAAAAASANPQIGHSNAKQSSTDTRTEHHGGAADPRGKRPLLNEEDTPEQPTNTVRRKLDFDQPPAETLQTLTGRAPAQQQDKP</sequence>
<dbReference type="EMBL" id="JAMFTS010000001">
    <property type="protein sequence ID" value="KAJ4821028.1"/>
    <property type="molecule type" value="Genomic_DNA"/>
</dbReference>
<feature type="compositionally biased region" description="Polar residues" evidence="6">
    <location>
        <begin position="504"/>
        <end position="520"/>
    </location>
</feature>
<feature type="compositionally biased region" description="Basic and acidic residues" evidence="6">
    <location>
        <begin position="460"/>
        <end position="473"/>
    </location>
</feature>
<dbReference type="Gene3D" id="2.40.50.140">
    <property type="entry name" value="Nucleic acid-binding proteins"/>
    <property type="match status" value="3"/>
</dbReference>
<evidence type="ECO:0000313" key="8">
    <source>
        <dbReference type="EMBL" id="KAJ4821028.1"/>
    </source>
</evidence>
<proteinExistence type="inferred from homology"/>
<organism evidence="8 9">
    <name type="scientific">Rhynchospora pubera</name>
    <dbReference type="NCBI Taxonomy" id="906938"/>
    <lineage>
        <taxon>Eukaryota</taxon>
        <taxon>Viridiplantae</taxon>
        <taxon>Streptophyta</taxon>
        <taxon>Embryophyta</taxon>
        <taxon>Tracheophyta</taxon>
        <taxon>Spermatophyta</taxon>
        <taxon>Magnoliopsida</taxon>
        <taxon>Liliopsida</taxon>
        <taxon>Poales</taxon>
        <taxon>Cyperaceae</taxon>
        <taxon>Cyperoideae</taxon>
        <taxon>Rhynchosporeae</taxon>
        <taxon>Rhynchospora</taxon>
    </lineage>
</organism>
<keyword evidence="4" id="KW-0862">Zinc</keyword>
<feature type="compositionally biased region" description="Polar residues" evidence="6">
    <location>
        <begin position="445"/>
        <end position="459"/>
    </location>
</feature>
<dbReference type="PANTHER" id="PTHR47165">
    <property type="entry name" value="OS03G0429900 PROTEIN"/>
    <property type="match status" value="1"/>
</dbReference>
<evidence type="ECO:0000256" key="1">
    <source>
        <dbReference type="ARBA" id="ARBA00005690"/>
    </source>
</evidence>
<keyword evidence="9" id="KW-1185">Reference proteome</keyword>
<evidence type="ECO:0000256" key="3">
    <source>
        <dbReference type="ARBA" id="ARBA00022771"/>
    </source>
</evidence>
<dbReference type="InterPro" id="IPR012340">
    <property type="entry name" value="NA-bd_OB-fold"/>
</dbReference>
<evidence type="ECO:0000313" key="9">
    <source>
        <dbReference type="Proteomes" id="UP001140206"/>
    </source>
</evidence>
<reference evidence="8" key="1">
    <citation type="submission" date="2022-08" db="EMBL/GenBank/DDBJ databases">
        <authorList>
            <person name="Marques A."/>
        </authorList>
    </citation>
    <scope>NUCLEOTIDE SEQUENCE</scope>
    <source>
        <strain evidence="8">RhyPub2mFocal</strain>
        <tissue evidence="8">Leaves</tissue>
    </source>
</reference>
<evidence type="ECO:0000256" key="4">
    <source>
        <dbReference type="ARBA" id="ARBA00022833"/>
    </source>
</evidence>
<name>A0AAV8HZN4_9POAL</name>
<dbReference type="Proteomes" id="UP001140206">
    <property type="component" value="Chromosome 1"/>
</dbReference>
<dbReference type="Pfam" id="PF08646">
    <property type="entry name" value="Rep_fac-A_C"/>
    <property type="match status" value="1"/>
</dbReference>
<evidence type="ECO:0000256" key="6">
    <source>
        <dbReference type="SAM" id="MobiDB-lite"/>
    </source>
</evidence>
<feature type="region of interest" description="Disordered" evidence="6">
    <location>
        <begin position="419"/>
        <end position="520"/>
    </location>
</feature>
<dbReference type="GO" id="GO:0008270">
    <property type="term" value="F:zinc ion binding"/>
    <property type="evidence" value="ECO:0007669"/>
    <property type="project" value="UniProtKB-KW"/>
</dbReference>
<comment type="similarity">
    <text evidence="1">Belongs to the replication factor A protein 1 family.</text>
</comment>
<dbReference type="SUPFAM" id="SSF50249">
    <property type="entry name" value="Nucleic acid-binding proteins"/>
    <property type="match status" value="2"/>
</dbReference>
<evidence type="ECO:0000256" key="2">
    <source>
        <dbReference type="ARBA" id="ARBA00022723"/>
    </source>
</evidence>
<dbReference type="CDD" id="cd04476">
    <property type="entry name" value="RPA1_DBD_C"/>
    <property type="match status" value="1"/>
</dbReference>
<dbReference type="GO" id="GO:0003677">
    <property type="term" value="F:DNA binding"/>
    <property type="evidence" value="ECO:0007669"/>
    <property type="project" value="UniProtKB-KW"/>
</dbReference>
<protein>
    <submittedName>
        <fullName evidence="8">Replication protein A 70 kDa DNA-binding subunit A</fullName>
    </submittedName>
</protein>
<dbReference type="InterPro" id="IPR013955">
    <property type="entry name" value="Rep_factor-A_C"/>
</dbReference>
<keyword evidence="3" id="KW-0863">Zinc-finger</keyword>